<accession>A0A069CXQ5</accession>
<dbReference type="AlphaFoldDB" id="A0A069CXQ5"/>
<name>A0A069CXQ5_9BACE</name>
<keyword evidence="1" id="KW-0812">Transmembrane</keyword>
<keyword evidence="1" id="KW-1133">Transmembrane helix</keyword>
<feature type="transmembrane region" description="Helical" evidence="1">
    <location>
        <begin position="13"/>
        <end position="35"/>
    </location>
</feature>
<sequence>MVASCLLNAQGCLFKALCYVLVILAYSALVFVLFFNRRDLKPKLHGVVFVPKTVLNYLPVARL</sequence>
<proteinExistence type="predicted"/>
<evidence type="ECO:0000256" key="1">
    <source>
        <dbReference type="SAM" id="Phobius"/>
    </source>
</evidence>
<comment type="caution">
    <text evidence="2">The sequence shown here is derived from an EMBL/GenBank/DDBJ whole genome shotgun (WGS) entry which is preliminary data.</text>
</comment>
<organism evidence="2 3">
    <name type="scientific">Bacteroides graminisolvens DSM 19988 = JCM 15093</name>
    <dbReference type="NCBI Taxonomy" id="1121097"/>
    <lineage>
        <taxon>Bacteria</taxon>
        <taxon>Pseudomonadati</taxon>
        <taxon>Bacteroidota</taxon>
        <taxon>Bacteroidia</taxon>
        <taxon>Bacteroidales</taxon>
        <taxon>Bacteroidaceae</taxon>
        <taxon>Bacteroides</taxon>
    </lineage>
</organism>
<evidence type="ECO:0000313" key="2">
    <source>
        <dbReference type="EMBL" id="GAK34930.1"/>
    </source>
</evidence>
<dbReference type="Proteomes" id="UP000027601">
    <property type="component" value="Unassembled WGS sequence"/>
</dbReference>
<keyword evidence="1" id="KW-0472">Membrane</keyword>
<keyword evidence="3" id="KW-1185">Reference proteome</keyword>
<protein>
    <submittedName>
        <fullName evidence="2">Uncharacterized protein</fullName>
    </submittedName>
</protein>
<gene>
    <name evidence="2" type="ORF">JCM15093_2</name>
</gene>
<reference evidence="2 3" key="1">
    <citation type="journal article" date="2015" name="Microbes Environ.">
        <title>Distribution and evolution of nitrogen fixation genes in the phylum bacteroidetes.</title>
        <authorList>
            <person name="Inoue J."/>
            <person name="Oshima K."/>
            <person name="Suda W."/>
            <person name="Sakamoto M."/>
            <person name="Iino T."/>
            <person name="Noda S."/>
            <person name="Hongoh Y."/>
            <person name="Hattori M."/>
            <person name="Ohkuma M."/>
        </authorList>
    </citation>
    <scope>NUCLEOTIDE SEQUENCE [LARGE SCALE GENOMIC DNA]</scope>
    <source>
        <strain evidence="2 3">JCM 15093</strain>
    </source>
</reference>
<evidence type="ECO:0000313" key="3">
    <source>
        <dbReference type="Proteomes" id="UP000027601"/>
    </source>
</evidence>
<dbReference type="EMBL" id="BAJS01000001">
    <property type="protein sequence ID" value="GAK34930.1"/>
    <property type="molecule type" value="Genomic_DNA"/>
</dbReference>